<protein>
    <submittedName>
        <fullName evidence="1">Uncharacterized protein</fullName>
    </submittedName>
</protein>
<evidence type="ECO:0000313" key="2">
    <source>
        <dbReference type="Proteomes" id="UP001266305"/>
    </source>
</evidence>
<keyword evidence="2" id="KW-1185">Reference proteome</keyword>
<gene>
    <name evidence="1" type="ORF">P7K49_001614</name>
</gene>
<sequence>MDDFLGQGLKAWCQGISSYYFLDLSFEETKCRELASVATIPSISERSYNPTDTSNGTAAKTRTAARTNGGVVSVLGAESGLPAHCPLCFGCPLLRACQQIPWYQAQADMLKGGILERETTACTLASDKKEGADIAGVSEKG</sequence>
<dbReference type="Proteomes" id="UP001266305">
    <property type="component" value="Unassembled WGS sequence"/>
</dbReference>
<accession>A0ABQ9WF22</accession>
<organism evidence="1 2">
    <name type="scientific">Saguinus oedipus</name>
    <name type="common">Cotton-top tamarin</name>
    <name type="synonym">Oedipomidas oedipus</name>
    <dbReference type="NCBI Taxonomy" id="9490"/>
    <lineage>
        <taxon>Eukaryota</taxon>
        <taxon>Metazoa</taxon>
        <taxon>Chordata</taxon>
        <taxon>Craniata</taxon>
        <taxon>Vertebrata</taxon>
        <taxon>Euteleostomi</taxon>
        <taxon>Mammalia</taxon>
        <taxon>Eutheria</taxon>
        <taxon>Euarchontoglires</taxon>
        <taxon>Primates</taxon>
        <taxon>Haplorrhini</taxon>
        <taxon>Platyrrhini</taxon>
        <taxon>Cebidae</taxon>
        <taxon>Callitrichinae</taxon>
        <taxon>Saguinus</taxon>
    </lineage>
</organism>
<reference evidence="1 2" key="1">
    <citation type="submission" date="2023-05" db="EMBL/GenBank/DDBJ databases">
        <title>B98-5 Cell Line De Novo Hybrid Assembly: An Optical Mapping Approach.</title>
        <authorList>
            <person name="Kananen K."/>
            <person name="Auerbach J.A."/>
            <person name="Kautto E."/>
            <person name="Blachly J.S."/>
        </authorList>
    </citation>
    <scope>NUCLEOTIDE SEQUENCE [LARGE SCALE GENOMIC DNA]</scope>
    <source>
        <strain evidence="1">B95-8</strain>
        <tissue evidence="1">Cell line</tissue>
    </source>
</reference>
<evidence type="ECO:0000313" key="1">
    <source>
        <dbReference type="EMBL" id="KAK2120228.1"/>
    </source>
</evidence>
<comment type="caution">
    <text evidence="1">The sequence shown here is derived from an EMBL/GenBank/DDBJ whole genome shotgun (WGS) entry which is preliminary data.</text>
</comment>
<proteinExistence type="predicted"/>
<name>A0ABQ9WF22_SAGOE</name>
<dbReference type="EMBL" id="JASSZA010000001">
    <property type="protein sequence ID" value="KAK2120228.1"/>
    <property type="molecule type" value="Genomic_DNA"/>
</dbReference>